<proteinExistence type="predicted"/>
<keyword evidence="2" id="KW-0378">Hydrolase</keyword>
<dbReference type="Gene3D" id="1.10.3210.10">
    <property type="entry name" value="Hypothetical protein af1432"/>
    <property type="match status" value="1"/>
</dbReference>
<sequence length="366" mass="41380">MQLAVQSLKPGYVLKKDVHVKAVRPLIKSGTILNETHLAFLKAFLIKEVEIESVRADGHRIKAQPSVHPDEHSDHGIRLEVESGPVNSVYQQAVDAYKIFFEHWQSGASLNIGEFRKEMMPILEESLNDPIWMTDFLLKKTMVRSRADRNITLGLLSGFLGKKMNFSQGDVYQIGLAGMLADCGMAKLPPSLMNKDGNYVGSERALYEKHVLDSYKMVKSVPTLKEDTMLAVIQHHEREDGSGFPLHLTGDRLSLFGKILAICDCFLHNATKSSEARWPIEVLDRIREKYYGKLSNYLLDKFCNELMTLFIGMDVILSNNLTGTIVFIPEKNPTKPVIRLENNEIFSQASNRAIQITRIYNRAATK</sequence>
<dbReference type="PANTHER" id="PTHR43155:SF2">
    <property type="entry name" value="CYCLIC DI-GMP PHOSPHODIESTERASE PA4108"/>
    <property type="match status" value="1"/>
</dbReference>
<dbReference type="InterPro" id="IPR037522">
    <property type="entry name" value="HD_GYP_dom"/>
</dbReference>
<name>A0A4Z0GNW1_9BACL</name>
<dbReference type="PANTHER" id="PTHR43155">
    <property type="entry name" value="CYCLIC DI-GMP PHOSPHODIESTERASE PA4108-RELATED"/>
    <property type="match status" value="1"/>
</dbReference>
<gene>
    <name evidence="2" type="ORF">E4665_07220</name>
</gene>
<evidence type="ECO:0000259" key="1">
    <source>
        <dbReference type="PROSITE" id="PS51832"/>
    </source>
</evidence>
<feature type="domain" description="HD-GYP" evidence="1">
    <location>
        <begin position="124"/>
        <end position="319"/>
    </location>
</feature>
<dbReference type="AlphaFoldDB" id="A0A4Z0GNW1"/>
<accession>A0A4Z0GNW1</accession>
<evidence type="ECO:0000313" key="2">
    <source>
        <dbReference type="EMBL" id="TGA98645.1"/>
    </source>
</evidence>
<dbReference type="OrthoDB" id="9759601at2"/>
<protein>
    <submittedName>
        <fullName evidence="2">Metal-dependent phosphohydrolase</fullName>
    </submittedName>
</protein>
<keyword evidence="3" id="KW-1185">Reference proteome</keyword>
<evidence type="ECO:0000313" key="3">
    <source>
        <dbReference type="Proteomes" id="UP000298347"/>
    </source>
</evidence>
<organism evidence="2 3">
    <name type="scientific">Sporolactobacillus shoreae</name>
    <dbReference type="NCBI Taxonomy" id="1465501"/>
    <lineage>
        <taxon>Bacteria</taxon>
        <taxon>Bacillati</taxon>
        <taxon>Bacillota</taxon>
        <taxon>Bacilli</taxon>
        <taxon>Bacillales</taxon>
        <taxon>Sporolactobacillaceae</taxon>
        <taxon>Sporolactobacillus</taxon>
    </lineage>
</organism>
<dbReference type="InterPro" id="IPR003607">
    <property type="entry name" value="HD/PDEase_dom"/>
</dbReference>
<comment type="caution">
    <text evidence="2">The sequence shown here is derived from an EMBL/GenBank/DDBJ whole genome shotgun (WGS) entry which is preliminary data.</text>
</comment>
<dbReference type="Proteomes" id="UP000298347">
    <property type="component" value="Unassembled WGS sequence"/>
</dbReference>
<dbReference type="GO" id="GO:0016787">
    <property type="term" value="F:hydrolase activity"/>
    <property type="evidence" value="ECO:0007669"/>
    <property type="project" value="UniProtKB-KW"/>
</dbReference>
<dbReference type="RefSeq" id="WP_135348124.1">
    <property type="nucleotide sequence ID" value="NZ_SRJD01000006.1"/>
</dbReference>
<dbReference type="Pfam" id="PF13487">
    <property type="entry name" value="HD_5"/>
    <property type="match status" value="1"/>
</dbReference>
<dbReference type="CDD" id="cd00077">
    <property type="entry name" value="HDc"/>
    <property type="match status" value="1"/>
</dbReference>
<dbReference type="PROSITE" id="PS51832">
    <property type="entry name" value="HD_GYP"/>
    <property type="match status" value="1"/>
</dbReference>
<dbReference type="SUPFAM" id="SSF109604">
    <property type="entry name" value="HD-domain/PDEase-like"/>
    <property type="match status" value="1"/>
</dbReference>
<dbReference type="EMBL" id="SRJD01000006">
    <property type="protein sequence ID" value="TGA98645.1"/>
    <property type="molecule type" value="Genomic_DNA"/>
</dbReference>
<reference evidence="2 3" key="1">
    <citation type="journal article" date="2015" name="Int. J. Syst. Evol. Microbiol.">
        <title>Sporolactobacillus shoreae sp. nov. and Sporolactobacillus spathodeae sp. nov., two spore-forming lactic acid bacteria isolated from tree barks in Thailand.</title>
        <authorList>
            <person name="Thamacharoensuk T."/>
            <person name="Kitahara M."/>
            <person name="Ohkuma M."/>
            <person name="Thongchul N."/>
            <person name="Tanasupawat S."/>
        </authorList>
    </citation>
    <scope>NUCLEOTIDE SEQUENCE [LARGE SCALE GENOMIC DNA]</scope>
    <source>
        <strain evidence="2 3">BK92</strain>
    </source>
</reference>